<feature type="domain" description="Casparian strip membrane protein" evidence="9">
    <location>
        <begin position="3"/>
        <end position="154"/>
    </location>
</feature>
<reference evidence="10 11" key="1">
    <citation type="journal article" date="2017" name="Nat. Commun.">
        <title>Genome assembly with in vitro proximity ligation data and whole-genome triplication in lettuce.</title>
        <authorList>
            <person name="Reyes-Chin-Wo S."/>
            <person name="Wang Z."/>
            <person name="Yang X."/>
            <person name="Kozik A."/>
            <person name="Arikit S."/>
            <person name="Song C."/>
            <person name="Xia L."/>
            <person name="Froenicke L."/>
            <person name="Lavelle D.O."/>
            <person name="Truco M.J."/>
            <person name="Xia R."/>
            <person name="Zhu S."/>
            <person name="Xu C."/>
            <person name="Xu H."/>
            <person name="Xu X."/>
            <person name="Cox K."/>
            <person name="Korf I."/>
            <person name="Meyers B.C."/>
            <person name="Michelmore R.W."/>
        </authorList>
    </citation>
    <scope>NUCLEOTIDE SEQUENCE [LARGE SCALE GENOMIC DNA]</scope>
    <source>
        <strain evidence="11">cv. Salinas</strain>
        <tissue evidence="10">Seedlings</tissue>
    </source>
</reference>
<organism evidence="10 11">
    <name type="scientific">Lactuca sativa</name>
    <name type="common">Garden lettuce</name>
    <dbReference type="NCBI Taxonomy" id="4236"/>
    <lineage>
        <taxon>Eukaryota</taxon>
        <taxon>Viridiplantae</taxon>
        <taxon>Streptophyta</taxon>
        <taxon>Embryophyta</taxon>
        <taxon>Tracheophyta</taxon>
        <taxon>Spermatophyta</taxon>
        <taxon>Magnoliopsida</taxon>
        <taxon>eudicotyledons</taxon>
        <taxon>Gunneridae</taxon>
        <taxon>Pentapetalae</taxon>
        <taxon>asterids</taxon>
        <taxon>campanulids</taxon>
        <taxon>Asterales</taxon>
        <taxon>Asteraceae</taxon>
        <taxon>Cichorioideae</taxon>
        <taxon>Cichorieae</taxon>
        <taxon>Lactucinae</taxon>
        <taxon>Lactuca</taxon>
    </lineage>
</organism>
<dbReference type="InterPro" id="IPR006702">
    <property type="entry name" value="CASP_dom"/>
</dbReference>
<feature type="transmembrane region" description="Helical" evidence="8">
    <location>
        <begin position="141"/>
        <end position="167"/>
    </location>
</feature>
<comment type="subunit">
    <text evidence="3 8">Homodimer and heterodimers.</text>
</comment>
<evidence type="ECO:0000256" key="6">
    <source>
        <dbReference type="ARBA" id="ARBA00022989"/>
    </source>
</evidence>
<dbReference type="PANTHER" id="PTHR33573:SF30">
    <property type="entry name" value="CASP-LIKE PROTEIN 2C1-RELATED"/>
    <property type="match status" value="1"/>
</dbReference>
<dbReference type="NCBIfam" id="TIGR01569">
    <property type="entry name" value="A_tha_TIGR01569"/>
    <property type="match status" value="1"/>
</dbReference>
<comment type="subcellular location">
    <subcellularLocation>
        <location evidence="1 8">Cell membrane</location>
        <topology evidence="1 8">Multi-pass membrane protein</topology>
    </subcellularLocation>
</comment>
<evidence type="ECO:0000256" key="5">
    <source>
        <dbReference type="ARBA" id="ARBA00022692"/>
    </source>
</evidence>
<gene>
    <name evidence="10" type="ORF">LSAT_V11C500259900</name>
</gene>
<comment type="similarity">
    <text evidence="2 8">Belongs to the Casparian strip membrane proteins (CASP) family.</text>
</comment>
<comment type="caution">
    <text evidence="10">The sequence shown here is derived from an EMBL/GenBank/DDBJ whole genome shotgun (WGS) entry which is preliminary data.</text>
</comment>
<dbReference type="Proteomes" id="UP000235145">
    <property type="component" value="Unassembled WGS sequence"/>
</dbReference>
<keyword evidence="6 8" id="KW-1133">Transmembrane helix</keyword>
<keyword evidence="11" id="KW-1185">Reference proteome</keyword>
<dbReference type="AlphaFoldDB" id="A0A9R1XEW0"/>
<evidence type="ECO:0000256" key="1">
    <source>
        <dbReference type="ARBA" id="ARBA00004651"/>
    </source>
</evidence>
<dbReference type="EMBL" id="NBSK02000005">
    <property type="protein sequence ID" value="KAJ0205517.1"/>
    <property type="molecule type" value="Genomic_DNA"/>
</dbReference>
<evidence type="ECO:0000256" key="7">
    <source>
        <dbReference type="ARBA" id="ARBA00023136"/>
    </source>
</evidence>
<evidence type="ECO:0000259" key="9">
    <source>
        <dbReference type="Pfam" id="PF04535"/>
    </source>
</evidence>
<accession>A0A9R1XEW0</accession>
<dbReference type="GO" id="GO:0005886">
    <property type="term" value="C:plasma membrane"/>
    <property type="evidence" value="ECO:0007669"/>
    <property type="project" value="UniProtKB-SubCell"/>
</dbReference>
<evidence type="ECO:0000313" key="11">
    <source>
        <dbReference type="Proteomes" id="UP000235145"/>
    </source>
</evidence>
<sequence>MDITRMEALLRACATLLLLTTACLVRFDTQTSLIFPEYSRTATFRDMNALYVLVFMDVAVAGYNLVQLIIRGLLSSHMKPDMNGSYKHLAWISFLLDQAVVYMLFAANSACLTASLLAVRGEHDLFWMKLCNKFNRFCNQIGGALLCGYVAFFLMAMVSSLSAYGLFRHYSPKKYLVLK</sequence>
<name>A0A9R1XEW0_LACSA</name>
<dbReference type="OrthoDB" id="689315at2759"/>
<evidence type="ECO:0000256" key="3">
    <source>
        <dbReference type="ARBA" id="ARBA00011489"/>
    </source>
</evidence>
<comment type="caution">
    <text evidence="8">Lacks conserved residue(s) required for the propagation of feature annotation.</text>
</comment>
<dbReference type="Pfam" id="PF04535">
    <property type="entry name" value="CASP_dom"/>
    <property type="match status" value="1"/>
</dbReference>
<dbReference type="PROSITE" id="PS51257">
    <property type="entry name" value="PROKAR_LIPOPROTEIN"/>
    <property type="match status" value="1"/>
</dbReference>
<feature type="transmembrane region" description="Helical" evidence="8">
    <location>
        <begin position="95"/>
        <end position="121"/>
    </location>
</feature>
<evidence type="ECO:0000256" key="4">
    <source>
        <dbReference type="ARBA" id="ARBA00022475"/>
    </source>
</evidence>
<evidence type="ECO:0000256" key="2">
    <source>
        <dbReference type="ARBA" id="ARBA00007651"/>
    </source>
</evidence>
<evidence type="ECO:0000313" key="10">
    <source>
        <dbReference type="EMBL" id="KAJ0205517.1"/>
    </source>
</evidence>
<dbReference type="PANTHER" id="PTHR33573">
    <property type="entry name" value="CASP-LIKE PROTEIN 4A4"/>
    <property type="match status" value="1"/>
</dbReference>
<protein>
    <recommendedName>
        <fullName evidence="8">CASP-like protein</fullName>
    </recommendedName>
</protein>
<dbReference type="InterPro" id="IPR006459">
    <property type="entry name" value="CASP/CASPL"/>
</dbReference>
<keyword evidence="4 8" id="KW-1003">Cell membrane</keyword>
<proteinExistence type="inferred from homology"/>
<keyword evidence="5 8" id="KW-0812">Transmembrane</keyword>
<evidence type="ECO:0000256" key="8">
    <source>
        <dbReference type="RuleBase" id="RU361233"/>
    </source>
</evidence>
<feature type="transmembrane region" description="Helical" evidence="8">
    <location>
        <begin position="51"/>
        <end position="74"/>
    </location>
</feature>
<keyword evidence="7 8" id="KW-0472">Membrane</keyword>